<keyword evidence="11" id="KW-0067">ATP-binding</keyword>
<evidence type="ECO:0000313" key="18">
    <source>
        <dbReference type="EMBL" id="TGU74467.1"/>
    </source>
</evidence>
<evidence type="ECO:0000259" key="17">
    <source>
        <dbReference type="PROSITE" id="PS50885"/>
    </source>
</evidence>
<comment type="subcellular location">
    <subcellularLocation>
        <location evidence="2">Cell inner membrane</location>
    </subcellularLocation>
</comment>
<keyword evidence="14 15" id="KW-0472">Membrane</keyword>
<protein>
    <recommendedName>
        <fullName evidence="3">histidine kinase</fullName>
        <ecNumber evidence="3">2.7.13.3</ecNumber>
    </recommendedName>
</protein>
<keyword evidence="9" id="KW-0547">Nucleotide-binding</keyword>
<keyword evidence="5" id="KW-0997">Cell inner membrane</keyword>
<keyword evidence="7 18" id="KW-0808">Transferase</keyword>
<dbReference type="Gene3D" id="6.10.340.10">
    <property type="match status" value="1"/>
</dbReference>
<keyword evidence="8 15" id="KW-0812">Transmembrane</keyword>
<dbReference type="PROSITE" id="PS50109">
    <property type="entry name" value="HIS_KIN"/>
    <property type="match status" value="1"/>
</dbReference>
<comment type="caution">
    <text evidence="18">The sequence shown here is derived from an EMBL/GenBank/DDBJ whole genome shotgun (WGS) entry which is preliminary data.</text>
</comment>
<dbReference type="SMART" id="SM00388">
    <property type="entry name" value="HisKA"/>
    <property type="match status" value="1"/>
</dbReference>
<feature type="transmembrane region" description="Helical" evidence="15">
    <location>
        <begin position="151"/>
        <end position="174"/>
    </location>
</feature>
<dbReference type="EMBL" id="SRSC01000001">
    <property type="protein sequence ID" value="TGU74467.1"/>
    <property type="molecule type" value="Genomic_DNA"/>
</dbReference>
<dbReference type="Gene3D" id="1.10.287.130">
    <property type="match status" value="1"/>
</dbReference>
<accession>A0A4S1CL48</accession>
<dbReference type="Pfam" id="PF02518">
    <property type="entry name" value="HATPase_c"/>
    <property type="match status" value="1"/>
</dbReference>
<keyword evidence="13" id="KW-0902">Two-component regulatory system</keyword>
<dbReference type="Gene3D" id="3.30.565.10">
    <property type="entry name" value="Histidine kinase-like ATPase, C-terminal domain"/>
    <property type="match status" value="1"/>
</dbReference>
<evidence type="ECO:0000256" key="4">
    <source>
        <dbReference type="ARBA" id="ARBA00022475"/>
    </source>
</evidence>
<dbReference type="FunFam" id="1.10.287.130:FF:000001">
    <property type="entry name" value="Two-component sensor histidine kinase"/>
    <property type="match status" value="1"/>
</dbReference>
<dbReference type="SUPFAM" id="SSF55874">
    <property type="entry name" value="ATPase domain of HSP90 chaperone/DNA topoisomerase II/histidine kinase"/>
    <property type="match status" value="1"/>
</dbReference>
<feature type="domain" description="HAMP" evidence="17">
    <location>
        <begin position="175"/>
        <end position="228"/>
    </location>
</feature>
<comment type="catalytic activity">
    <reaction evidence="1">
        <text>ATP + protein L-histidine = ADP + protein N-phospho-L-histidine.</text>
        <dbReference type="EC" id="2.7.13.3"/>
    </reaction>
</comment>
<dbReference type="InterPro" id="IPR003660">
    <property type="entry name" value="HAMP_dom"/>
</dbReference>
<evidence type="ECO:0000256" key="3">
    <source>
        <dbReference type="ARBA" id="ARBA00012438"/>
    </source>
</evidence>
<reference evidence="18 19" key="1">
    <citation type="submission" date="2019-04" db="EMBL/GenBank/DDBJ databases">
        <title>Geobacter oryzae sp. nov., ferric-reducing bacteria isolated from paddy soil.</title>
        <authorList>
            <person name="Xu Z."/>
            <person name="Masuda Y."/>
            <person name="Itoh H."/>
            <person name="Senoo K."/>
        </authorList>
    </citation>
    <scope>NUCLEOTIDE SEQUENCE [LARGE SCALE GENOMIC DNA]</scope>
    <source>
        <strain evidence="18 19">Red111</strain>
    </source>
</reference>
<dbReference type="SMART" id="SM00387">
    <property type="entry name" value="HATPase_c"/>
    <property type="match status" value="1"/>
</dbReference>
<evidence type="ECO:0000256" key="12">
    <source>
        <dbReference type="ARBA" id="ARBA00022989"/>
    </source>
</evidence>
<dbReference type="CDD" id="cd06225">
    <property type="entry name" value="HAMP"/>
    <property type="match status" value="1"/>
</dbReference>
<name>A0A4S1CL48_9BACT</name>
<evidence type="ECO:0000256" key="10">
    <source>
        <dbReference type="ARBA" id="ARBA00022777"/>
    </source>
</evidence>
<dbReference type="PRINTS" id="PR00344">
    <property type="entry name" value="BCTRLSENSOR"/>
</dbReference>
<keyword evidence="19" id="KW-1185">Reference proteome</keyword>
<dbReference type="PANTHER" id="PTHR45436">
    <property type="entry name" value="SENSOR HISTIDINE KINASE YKOH"/>
    <property type="match status" value="1"/>
</dbReference>
<evidence type="ECO:0000256" key="1">
    <source>
        <dbReference type="ARBA" id="ARBA00000085"/>
    </source>
</evidence>
<feature type="domain" description="Histidine kinase" evidence="16">
    <location>
        <begin position="236"/>
        <end position="452"/>
    </location>
</feature>
<evidence type="ECO:0000256" key="15">
    <source>
        <dbReference type="SAM" id="Phobius"/>
    </source>
</evidence>
<evidence type="ECO:0000256" key="6">
    <source>
        <dbReference type="ARBA" id="ARBA00022553"/>
    </source>
</evidence>
<dbReference type="InterPro" id="IPR005467">
    <property type="entry name" value="His_kinase_dom"/>
</dbReference>
<evidence type="ECO:0000256" key="5">
    <source>
        <dbReference type="ARBA" id="ARBA00022519"/>
    </source>
</evidence>
<feature type="transmembrane region" description="Helical" evidence="15">
    <location>
        <begin position="12"/>
        <end position="35"/>
    </location>
</feature>
<dbReference type="SUPFAM" id="SSF158472">
    <property type="entry name" value="HAMP domain-like"/>
    <property type="match status" value="1"/>
</dbReference>
<dbReference type="InterPro" id="IPR003661">
    <property type="entry name" value="HisK_dim/P_dom"/>
</dbReference>
<dbReference type="InterPro" id="IPR004358">
    <property type="entry name" value="Sig_transdc_His_kin-like_C"/>
</dbReference>
<dbReference type="FunFam" id="3.30.565.10:FF:000006">
    <property type="entry name" value="Sensor histidine kinase WalK"/>
    <property type="match status" value="1"/>
</dbReference>
<dbReference type="RefSeq" id="WP_135868797.1">
    <property type="nucleotide sequence ID" value="NZ_SRSC01000001.1"/>
</dbReference>
<dbReference type="GO" id="GO:0000155">
    <property type="term" value="F:phosphorelay sensor kinase activity"/>
    <property type="evidence" value="ECO:0007669"/>
    <property type="project" value="InterPro"/>
</dbReference>
<dbReference type="SUPFAM" id="SSF47384">
    <property type="entry name" value="Homodimeric domain of signal transducing histidine kinase"/>
    <property type="match status" value="1"/>
</dbReference>
<dbReference type="InterPro" id="IPR036097">
    <property type="entry name" value="HisK_dim/P_sf"/>
</dbReference>
<dbReference type="EC" id="2.7.13.3" evidence="3"/>
<evidence type="ECO:0000256" key="13">
    <source>
        <dbReference type="ARBA" id="ARBA00023012"/>
    </source>
</evidence>
<keyword evidence="12 15" id="KW-1133">Transmembrane helix</keyword>
<keyword evidence="10 18" id="KW-0418">Kinase</keyword>
<dbReference type="NCBIfam" id="TIGR01386">
    <property type="entry name" value="cztS_silS_copS"/>
    <property type="match status" value="1"/>
</dbReference>
<dbReference type="InterPro" id="IPR006290">
    <property type="entry name" value="CztS_silS_copS"/>
</dbReference>
<dbReference type="InterPro" id="IPR036890">
    <property type="entry name" value="HATPase_C_sf"/>
</dbReference>
<evidence type="ECO:0000256" key="2">
    <source>
        <dbReference type="ARBA" id="ARBA00004533"/>
    </source>
</evidence>
<proteinExistence type="predicted"/>
<dbReference type="CDD" id="cd00075">
    <property type="entry name" value="HATPase"/>
    <property type="match status" value="1"/>
</dbReference>
<dbReference type="InterPro" id="IPR050428">
    <property type="entry name" value="TCS_sensor_his_kinase"/>
</dbReference>
<gene>
    <name evidence="18" type="ORF">E4633_03115</name>
</gene>
<dbReference type="InterPro" id="IPR003594">
    <property type="entry name" value="HATPase_dom"/>
</dbReference>
<dbReference type="PROSITE" id="PS50885">
    <property type="entry name" value="HAMP"/>
    <property type="match status" value="1"/>
</dbReference>
<evidence type="ECO:0000259" key="16">
    <source>
        <dbReference type="PROSITE" id="PS50109"/>
    </source>
</evidence>
<evidence type="ECO:0000256" key="7">
    <source>
        <dbReference type="ARBA" id="ARBA00022679"/>
    </source>
</evidence>
<evidence type="ECO:0000256" key="14">
    <source>
        <dbReference type="ARBA" id="ARBA00023136"/>
    </source>
</evidence>
<dbReference type="GO" id="GO:0005886">
    <property type="term" value="C:plasma membrane"/>
    <property type="evidence" value="ECO:0007669"/>
    <property type="project" value="UniProtKB-SubCell"/>
</dbReference>
<evidence type="ECO:0000256" key="9">
    <source>
        <dbReference type="ARBA" id="ARBA00022741"/>
    </source>
</evidence>
<dbReference type="SMART" id="SM00304">
    <property type="entry name" value="HAMP"/>
    <property type="match status" value="1"/>
</dbReference>
<evidence type="ECO:0000256" key="8">
    <source>
        <dbReference type="ARBA" id="ARBA00022692"/>
    </source>
</evidence>
<dbReference type="Proteomes" id="UP000306416">
    <property type="component" value="Unassembled WGS sequence"/>
</dbReference>
<dbReference type="AlphaFoldDB" id="A0A4S1CL48"/>
<dbReference type="Pfam" id="PF00512">
    <property type="entry name" value="HisKA"/>
    <property type="match status" value="1"/>
</dbReference>
<dbReference type="GO" id="GO:0005524">
    <property type="term" value="F:ATP binding"/>
    <property type="evidence" value="ECO:0007669"/>
    <property type="project" value="UniProtKB-KW"/>
</dbReference>
<keyword evidence="6" id="KW-0597">Phosphoprotein</keyword>
<organism evidence="18 19">
    <name type="scientific">Geomonas terrae</name>
    <dbReference type="NCBI Taxonomy" id="2562681"/>
    <lineage>
        <taxon>Bacteria</taxon>
        <taxon>Pseudomonadati</taxon>
        <taxon>Thermodesulfobacteriota</taxon>
        <taxon>Desulfuromonadia</taxon>
        <taxon>Geobacterales</taxon>
        <taxon>Geobacteraceae</taxon>
        <taxon>Geomonas</taxon>
    </lineage>
</organism>
<keyword evidence="4" id="KW-1003">Cell membrane</keyword>
<dbReference type="PANTHER" id="PTHR45436:SF5">
    <property type="entry name" value="SENSOR HISTIDINE KINASE TRCS"/>
    <property type="match status" value="1"/>
</dbReference>
<dbReference type="CDD" id="cd00082">
    <property type="entry name" value="HisKA"/>
    <property type="match status" value="1"/>
</dbReference>
<evidence type="ECO:0000313" key="19">
    <source>
        <dbReference type="Proteomes" id="UP000306416"/>
    </source>
</evidence>
<sequence>MILRPRSIRLRLTVWYAAALAAIVIAFALGVYLFVRASLLREMDAQLERDLATVTRVLREEPFEINELAQHGSVEFFQVSHGNVVVAETPGWSKEVLEKALAEVPEGPARSWRSHAGQPFRIRNAVLQLPGQPRVVVAENEQTLRTSLESVAIILLVGSPLAVLMAVLGGYLLAGRVLIPIETMTARAGVITAERLSERLPVENSDDEFGRLALMLNGTFARLEDSFERLRRFSADASHELRTPLTALRSVGEVGLQRELDAAGCREVIASMLEESDRLTRLVDSLLTLSRGDAGALSVVRERVELAQMAADVVEIIGVLAEEKGQTIELRAEKGLYAMVNPEMLRQALINVLDNAVKYSPPRGRIEVRVRRTERGEAALEVQDQGPGIAREHRALIFDRFYRADPGRSREMGGAGLGLAISRQAVELNGGRIELESEEGRGCRFSILLPIT</sequence>
<evidence type="ECO:0000256" key="11">
    <source>
        <dbReference type="ARBA" id="ARBA00022840"/>
    </source>
</evidence>